<protein>
    <submittedName>
        <fullName evidence="4">Peptidase M28-like protein</fullName>
    </submittedName>
</protein>
<dbReference type="Gene3D" id="3.40.630.10">
    <property type="entry name" value="Zn peptidases"/>
    <property type="match status" value="1"/>
</dbReference>
<dbReference type="Pfam" id="PF04389">
    <property type="entry name" value="Peptidase_M28"/>
    <property type="match status" value="1"/>
</dbReference>
<evidence type="ECO:0000259" key="3">
    <source>
        <dbReference type="Pfam" id="PF04389"/>
    </source>
</evidence>
<keyword evidence="2" id="KW-0732">Signal</keyword>
<gene>
    <name evidence="4" type="ORF">SAMN05880501_10898</name>
</gene>
<dbReference type="EMBL" id="OBMQ01000008">
    <property type="protein sequence ID" value="SOC15497.1"/>
    <property type="molecule type" value="Genomic_DNA"/>
</dbReference>
<keyword evidence="1" id="KW-0812">Transmembrane</keyword>
<proteinExistence type="predicted"/>
<dbReference type="Proteomes" id="UP000219636">
    <property type="component" value="Unassembled WGS sequence"/>
</dbReference>
<dbReference type="RefSeq" id="WP_097074031.1">
    <property type="nucleotide sequence ID" value="NZ_OBMQ01000008.1"/>
</dbReference>
<feature type="transmembrane region" description="Helical" evidence="1">
    <location>
        <begin position="445"/>
        <end position="461"/>
    </location>
</feature>
<evidence type="ECO:0000256" key="2">
    <source>
        <dbReference type="SAM" id="SignalP"/>
    </source>
</evidence>
<feature type="transmembrane region" description="Helical" evidence="1">
    <location>
        <begin position="492"/>
        <end position="516"/>
    </location>
</feature>
<sequence length="744" mass="84162">MKFNTILIAVFLFLMVFLPTQSTAASFSEPLSIKAIYKHVNQIAQNPHPTGSIENKKVREYIVEELTRTGLKPTIQTEEITTTNKGRSTFIITTTVHNVIVKLSGTEGKKAVVIMAHYDSVPFGPGANDDGVAVASMLEMAKNLKEKDFKNDVIFLFTDAEELGMLGAKVFWERHPLAKDVGMVMNLESRGSKGPMTMFQTSRQNGWLIEEFSKVAPNPVASSLTGDFYKLMPNDSDLTIPINKGVPGINLAYGEGWTDYHSEMDNPDQLNRPTVKHVSNTIYELTNHFSQQDLTTIKKTDKIYFSFLGKVVHYSKDLMYIFTAAITILFMICIIRALKMKVLEWKKLLFGFLGIFVTMVLVGAVNFSLWLLIKSTWANDVKVWDTVYHANYFLIAFISLTVLLSIVLYQYLFKKVARNELFVGGLIWWALLLIITTIFLPGATYLFAWPLLIMLLSILLIRSKGLSFSMTIISVATIVLLYIPFYKMLFTWMQISMVVPMLATMVLLFISILPVIEVLTKRRIKLILLSITALLFIFTAVNSNPNENLPLDSNLFYSVNSNTKQAYWISKTELNEWTQQFFSDGTTQNLDDFIPNRGFISNVLVNEAPYINYPSPNLQIITNEIQGSTRRIKLKAAEGTSARSFMLEFKEGEVLEAFINGKEIVASLGDENLGKWRLTYYGVSNKGFDLEVVLKNSNPVTIKVTDWYDALPSFVNTMYSPKPDSLTSRLEYSDSTLVTKEIEL</sequence>
<feature type="signal peptide" evidence="2">
    <location>
        <begin position="1"/>
        <end position="24"/>
    </location>
</feature>
<accession>A0A285T2H8</accession>
<feature type="transmembrane region" description="Helical" evidence="1">
    <location>
        <begin position="350"/>
        <end position="372"/>
    </location>
</feature>
<dbReference type="InterPro" id="IPR045175">
    <property type="entry name" value="M28_fam"/>
</dbReference>
<feature type="domain" description="Peptidase M28" evidence="3">
    <location>
        <begin position="98"/>
        <end position="285"/>
    </location>
</feature>
<dbReference type="SUPFAM" id="SSF53187">
    <property type="entry name" value="Zn-dependent exopeptidases"/>
    <property type="match status" value="1"/>
</dbReference>
<dbReference type="InterPro" id="IPR007484">
    <property type="entry name" value="Peptidase_M28"/>
</dbReference>
<feature type="chain" id="PRO_5012470716" evidence="2">
    <location>
        <begin position="25"/>
        <end position="744"/>
    </location>
</feature>
<keyword evidence="5" id="KW-1185">Reference proteome</keyword>
<feature type="transmembrane region" description="Helical" evidence="1">
    <location>
        <begin position="392"/>
        <end position="409"/>
    </location>
</feature>
<keyword evidence="1" id="KW-1133">Transmembrane helix</keyword>
<dbReference type="OrthoDB" id="9762302at2"/>
<evidence type="ECO:0000256" key="1">
    <source>
        <dbReference type="SAM" id="Phobius"/>
    </source>
</evidence>
<evidence type="ECO:0000313" key="4">
    <source>
        <dbReference type="EMBL" id="SOC15497.1"/>
    </source>
</evidence>
<dbReference type="AlphaFoldDB" id="A0A285T2H8"/>
<dbReference type="PANTHER" id="PTHR12147">
    <property type="entry name" value="METALLOPEPTIDASE M28 FAMILY MEMBER"/>
    <property type="match status" value="1"/>
</dbReference>
<dbReference type="GO" id="GO:0008235">
    <property type="term" value="F:metalloexopeptidase activity"/>
    <property type="evidence" value="ECO:0007669"/>
    <property type="project" value="InterPro"/>
</dbReference>
<evidence type="ECO:0000313" key="5">
    <source>
        <dbReference type="Proteomes" id="UP000219636"/>
    </source>
</evidence>
<feature type="transmembrane region" description="Helical" evidence="1">
    <location>
        <begin position="421"/>
        <end position="439"/>
    </location>
</feature>
<feature type="transmembrane region" description="Helical" evidence="1">
    <location>
        <begin position="523"/>
        <end position="541"/>
    </location>
</feature>
<reference evidence="5" key="1">
    <citation type="submission" date="2017-08" db="EMBL/GenBank/DDBJ databases">
        <authorList>
            <person name="Varghese N."/>
            <person name="Submissions S."/>
        </authorList>
    </citation>
    <scope>NUCLEOTIDE SEQUENCE [LARGE SCALE GENOMIC DNA]</scope>
    <source>
        <strain evidence="5">JC22</strain>
    </source>
</reference>
<feature type="transmembrane region" description="Helical" evidence="1">
    <location>
        <begin position="318"/>
        <end position="338"/>
    </location>
</feature>
<dbReference type="PANTHER" id="PTHR12147:SF26">
    <property type="entry name" value="PEPTIDASE M28 DOMAIN-CONTAINING PROTEIN"/>
    <property type="match status" value="1"/>
</dbReference>
<keyword evidence="1" id="KW-0472">Membrane</keyword>
<organism evidence="4 5">
    <name type="scientific">Ureibacillus xyleni</name>
    <dbReference type="NCBI Taxonomy" id="614648"/>
    <lineage>
        <taxon>Bacteria</taxon>
        <taxon>Bacillati</taxon>
        <taxon>Bacillota</taxon>
        <taxon>Bacilli</taxon>
        <taxon>Bacillales</taxon>
        <taxon>Caryophanaceae</taxon>
        <taxon>Ureibacillus</taxon>
    </lineage>
</organism>
<name>A0A285T2H8_9BACL</name>
<dbReference type="GO" id="GO:0006508">
    <property type="term" value="P:proteolysis"/>
    <property type="evidence" value="ECO:0007669"/>
    <property type="project" value="InterPro"/>
</dbReference>
<feature type="transmembrane region" description="Helical" evidence="1">
    <location>
        <begin position="468"/>
        <end position="486"/>
    </location>
</feature>